<dbReference type="Proteomes" id="UP000680656">
    <property type="component" value="Chromosome"/>
</dbReference>
<dbReference type="AlphaFoldDB" id="A0A8E7B002"/>
<protein>
    <submittedName>
        <fullName evidence="2">NYN domain-containing protein</fullName>
    </submittedName>
</protein>
<dbReference type="EMBL" id="CP075546">
    <property type="protein sequence ID" value="QVV90545.1"/>
    <property type="molecule type" value="Genomic_DNA"/>
</dbReference>
<feature type="domain" description="NYN" evidence="1">
    <location>
        <begin position="4"/>
        <end position="167"/>
    </location>
</feature>
<dbReference type="PANTHER" id="PTHR35458">
    <property type="entry name" value="SLR0755 PROTEIN"/>
    <property type="match status" value="1"/>
</dbReference>
<keyword evidence="3" id="KW-1185">Reference proteome</keyword>
<dbReference type="Pfam" id="PF01936">
    <property type="entry name" value="NYN"/>
    <property type="match status" value="1"/>
</dbReference>
<dbReference type="InterPro" id="IPR047140">
    <property type="entry name" value="LabA"/>
</dbReference>
<gene>
    <name evidence="2" type="ORF">KHC33_04885</name>
</gene>
<organism evidence="2 3">
    <name type="scientific">Methanospirillum purgamenti</name>
    <dbReference type="NCBI Taxonomy" id="2834276"/>
    <lineage>
        <taxon>Archaea</taxon>
        <taxon>Methanobacteriati</taxon>
        <taxon>Methanobacteriota</taxon>
        <taxon>Stenosarchaea group</taxon>
        <taxon>Methanomicrobia</taxon>
        <taxon>Methanomicrobiales</taxon>
        <taxon>Methanospirillaceae</taxon>
        <taxon>Methanospirillum</taxon>
    </lineage>
</organism>
<proteinExistence type="predicted"/>
<name>A0A8E7B002_9EURY</name>
<evidence type="ECO:0000313" key="2">
    <source>
        <dbReference type="EMBL" id="QVV90545.1"/>
    </source>
</evidence>
<evidence type="ECO:0000313" key="3">
    <source>
        <dbReference type="Proteomes" id="UP000680656"/>
    </source>
</evidence>
<accession>A0A8E7B002</accession>
<dbReference type="GO" id="GO:0004540">
    <property type="term" value="F:RNA nuclease activity"/>
    <property type="evidence" value="ECO:0007669"/>
    <property type="project" value="InterPro"/>
</dbReference>
<reference evidence="2 3" key="1">
    <citation type="submission" date="2021-05" db="EMBL/GenBank/DDBJ databases">
        <title>A novel Methanospirillum isolate from a pyrite-forming mixed culture.</title>
        <authorList>
            <person name="Bunk B."/>
            <person name="Sproer C."/>
            <person name="Spring S."/>
            <person name="Pester M."/>
        </authorList>
    </citation>
    <scope>NUCLEOTIDE SEQUENCE [LARGE SCALE GENOMIC DNA]</scope>
    <source>
        <strain evidence="2 3">J.3.6.1-F.2.7.3</strain>
    </source>
</reference>
<sequence length="181" mass="20653">MTVRSAVFIDGAYLIKLLESDFSGARIDLEKVSDQVCLDSERFRTYYYDCMPYQSNPPTEEERERTSRMNKFIAKISNLPRFQVKLGKLGKIGTEYVRKRIEVLMSVDIVQLSWSKNIGTIIIISGDGDLVPAVTAARDAGVLVKLWYTRSSIHYELLDAVDEFHVIDQKLVNKIKLDPNS</sequence>
<dbReference type="InterPro" id="IPR021139">
    <property type="entry name" value="NYN"/>
</dbReference>
<dbReference type="PANTHER" id="PTHR35458:SF8">
    <property type="entry name" value="SLR0650 PROTEIN"/>
    <property type="match status" value="1"/>
</dbReference>
<dbReference type="Gene3D" id="3.40.50.1010">
    <property type="entry name" value="5'-nuclease"/>
    <property type="match status" value="1"/>
</dbReference>
<evidence type="ECO:0000259" key="1">
    <source>
        <dbReference type="Pfam" id="PF01936"/>
    </source>
</evidence>
<dbReference type="KEGG" id="mrtj:KHC33_04885"/>